<keyword evidence="7" id="KW-1185">Reference proteome</keyword>
<dbReference type="InterPro" id="IPR036396">
    <property type="entry name" value="Cyt_P450_sf"/>
</dbReference>
<proteinExistence type="predicted"/>
<dbReference type="PANTHER" id="PTHR46300:SF11">
    <property type="entry name" value="OXIDOREDUCTASE, PUTATIVE-RELATED"/>
    <property type="match status" value="1"/>
</dbReference>
<evidence type="ECO:0000313" key="6">
    <source>
        <dbReference type="EMBL" id="KAI9251495.1"/>
    </source>
</evidence>
<feature type="transmembrane region" description="Helical" evidence="5">
    <location>
        <begin position="327"/>
        <end position="349"/>
    </location>
</feature>
<keyword evidence="1 4" id="KW-0479">Metal-binding</keyword>
<dbReference type="SUPFAM" id="SSF48264">
    <property type="entry name" value="Cytochrome P450"/>
    <property type="match status" value="1"/>
</dbReference>
<dbReference type="GO" id="GO:0005506">
    <property type="term" value="F:iron ion binding"/>
    <property type="evidence" value="ECO:0007669"/>
    <property type="project" value="InterPro"/>
</dbReference>
<dbReference type="AlphaFoldDB" id="A0AAD5PBJ2"/>
<dbReference type="Pfam" id="PF00067">
    <property type="entry name" value="p450"/>
    <property type="match status" value="1"/>
</dbReference>
<dbReference type="Gene3D" id="1.10.630.10">
    <property type="entry name" value="Cytochrome P450"/>
    <property type="match status" value="1"/>
</dbReference>
<dbReference type="InterPro" id="IPR001128">
    <property type="entry name" value="Cyt_P450"/>
</dbReference>
<evidence type="ECO:0000256" key="1">
    <source>
        <dbReference type="ARBA" id="ARBA00022723"/>
    </source>
</evidence>
<keyword evidence="5" id="KW-1133">Transmembrane helix</keyword>
<comment type="cofactor">
    <cofactor evidence="4">
        <name>heme</name>
        <dbReference type="ChEBI" id="CHEBI:30413"/>
    </cofactor>
</comment>
<keyword evidence="4" id="KW-0349">Heme</keyword>
<evidence type="ECO:0000256" key="2">
    <source>
        <dbReference type="ARBA" id="ARBA00023002"/>
    </source>
</evidence>
<dbReference type="PRINTS" id="PR00463">
    <property type="entry name" value="EP450I"/>
</dbReference>
<dbReference type="GO" id="GO:0004497">
    <property type="term" value="F:monooxygenase activity"/>
    <property type="evidence" value="ECO:0007669"/>
    <property type="project" value="InterPro"/>
</dbReference>
<dbReference type="Proteomes" id="UP001209540">
    <property type="component" value="Unassembled WGS sequence"/>
</dbReference>
<dbReference type="GO" id="GO:0020037">
    <property type="term" value="F:heme binding"/>
    <property type="evidence" value="ECO:0007669"/>
    <property type="project" value="InterPro"/>
</dbReference>
<accession>A0AAD5PBJ2</accession>
<protein>
    <submittedName>
        <fullName evidence="6">Cytochrome P450</fullName>
    </submittedName>
</protein>
<keyword evidence="3 4" id="KW-0408">Iron</keyword>
<reference evidence="6" key="1">
    <citation type="journal article" date="2022" name="IScience">
        <title>Evolution of zygomycete secretomes and the origins of terrestrial fungal ecologies.</title>
        <authorList>
            <person name="Chang Y."/>
            <person name="Wang Y."/>
            <person name="Mondo S."/>
            <person name="Ahrendt S."/>
            <person name="Andreopoulos W."/>
            <person name="Barry K."/>
            <person name="Beard J."/>
            <person name="Benny G.L."/>
            <person name="Blankenship S."/>
            <person name="Bonito G."/>
            <person name="Cuomo C."/>
            <person name="Desiro A."/>
            <person name="Gervers K.A."/>
            <person name="Hundley H."/>
            <person name="Kuo A."/>
            <person name="LaButti K."/>
            <person name="Lang B.F."/>
            <person name="Lipzen A."/>
            <person name="O'Donnell K."/>
            <person name="Pangilinan J."/>
            <person name="Reynolds N."/>
            <person name="Sandor L."/>
            <person name="Smith M.E."/>
            <person name="Tsang A."/>
            <person name="Grigoriev I.V."/>
            <person name="Stajich J.E."/>
            <person name="Spatafora J.W."/>
        </authorList>
    </citation>
    <scope>NUCLEOTIDE SEQUENCE</scope>
    <source>
        <strain evidence="6">RSA 2281</strain>
    </source>
</reference>
<reference evidence="6" key="2">
    <citation type="submission" date="2023-02" db="EMBL/GenBank/DDBJ databases">
        <authorList>
            <consortium name="DOE Joint Genome Institute"/>
            <person name="Mondo S.J."/>
            <person name="Chang Y."/>
            <person name="Wang Y."/>
            <person name="Ahrendt S."/>
            <person name="Andreopoulos W."/>
            <person name="Barry K."/>
            <person name="Beard J."/>
            <person name="Benny G.L."/>
            <person name="Blankenship S."/>
            <person name="Bonito G."/>
            <person name="Cuomo C."/>
            <person name="Desiro A."/>
            <person name="Gervers K.A."/>
            <person name="Hundley H."/>
            <person name="Kuo A."/>
            <person name="LaButti K."/>
            <person name="Lang B.F."/>
            <person name="Lipzen A."/>
            <person name="O'Donnell K."/>
            <person name="Pangilinan J."/>
            <person name="Reynolds N."/>
            <person name="Sandor L."/>
            <person name="Smith M.W."/>
            <person name="Tsang A."/>
            <person name="Grigoriev I.V."/>
            <person name="Stajich J.E."/>
            <person name="Spatafora J.W."/>
        </authorList>
    </citation>
    <scope>NUCLEOTIDE SEQUENCE</scope>
    <source>
        <strain evidence="6">RSA 2281</strain>
    </source>
</reference>
<feature type="transmembrane region" description="Helical" evidence="5">
    <location>
        <begin position="12"/>
        <end position="32"/>
    </location>
</feature>
<keyword evidence="5" id="KW-0472">Membrane</keyword>
<dbReference type="InterPro" id="IPR002401">
    <property type="entry name" value="Cyt_P450_E_grp-I"/>
</dbReference>
<dbReference type="GO" id="GO:0016705">
    <property type="term" value="F:oxidoreductase activity, acting on paired donors, with incorporation or reduction of molecular oxygen"/>
    <property type="evidence" value="ECO:0007669"/>
    <property type="project" value="InterPro"/>
</dbReference>
<evidence type="ECO:0000256" key="4">
    <source>
        <dbReference type="PIRSR" id="PIRSR602401-1"/>
    </source>
</evidence>
<keyword evidence="5" id="KW-0812">Transmembrane</keyword>
<feature type="binding site" description="axial binding residue" evidence="4">
    <location>
        <position position="476"/>
    </location>
    <ligand>
        <name>heme</name>
        <dbReference type="ChEBI" id="CHEBI:30413"/>
    </ligand>
    <ligandPart>
        <name>Fe</name>
        <dbReference type="ChEBI" id="CHEBI:18248"/>
    </ligandPart>
</feature>
<keyword evidence="2" id="KW-0560">Oxidoreductase</keyword>
<evidence type="ECO:0000313" key="7">
    <source>
        <dbReference type="Proteomes" id="UP001209540"/>
    </source>
</evidence>
<organism evidence="6 7">
    <name type="scientific">Phascolomyces articulosus</name>
    <dbReference type="NCBI Taxonomy" id="60185"/>
    <lineage>
        <taxon>Eukaryota</taxon>
        <taxon>Fungi</taxon>
        <taxon>Fungi incertae sedis</taxon>
        <taxon>Mucoromycota</taxon>
        <taxon>Mucoromycotina</taxon>
        <taxon>Mucoromycetes</taxon>
        <taxon>Mucorales</taxon>
        <taxon>Lichtheimiaceae</taxon>
        <taxon>Phascolomyces</taxon>
    </lineage>
</organism>
<dbReference type="PANTHER" id="PTHR46300">
    <property type="entry name" value="P450, PUTATIVE (EUROFUNG)-RELATED-RELATED"/>
    <property type="match status" value="1"/>
</dbReference>
<dbReference type="EMBL" id="JAIXMP010000030">
    <property type="protein sequence ID" value="KAI9251495.1"/>
    <property type="molecule type" value="Genomic_DNA"/>
</dbReference>
<name>A0AAD5PBJ2_9FUNG</name>
<gene>
    <name evidence="6" type="ORF">BDA99DRAFT_563760</name>
</gene>
<sequence>MPNIIGDIVFGHTMPFVVTAGAVSTFLLYHLYSSRHKNDLLNAFPTPGSSYPYIGHLLDYKRFSGPGLKKLHDELGPIFRVQMGQQLWIVISDPKILHQLLVTNGVIASSRPVQEFTAHQYSHNERGIVFQKANARWKQLRAAAAAYAMSAKAVSKNISILQNDASTLASDLIQACNFNHNTESAVCKGSDAISTTDTLSSIDPLRILKKTSLSYILQTCFGTKIDSVDEAFLQQAFEFTEQTLRLAGTHNDFEGFLPILSYLKTIPGYSNKKNKNKEYLVLAESFRRKLLDLAINSEQYSMFKKLYNEQKELGLEEVDLLVASGDIVVGATQAVTVVIVWIFAILLHYPDVHLKLCNEVDIFIKEHNRLPLFSERSQFPYLNSVVRESMRYRGTNFTTLPHILEKDVQCQGYVFPKGVLILPSAYTMHRDPHRYPDPDMFYPERFLEETRTMAAAAAGKIDERDHFMYGWGRRICPGILLAETQIFMYLTSVIARCDLKPPADGSLPDFDEIRDGGVVAMPPPFEVRFNRR</sequence>
<comment type="caution">
    <text evidence="6">The sequence shown here is derived from an EMBL/GenBank/DDBJ whole genome shotgun (WGS) entry which is preliminary data.</text>
</comment>
<evidence type="ECO:0000256" key="5">
    <source>
        <dbReference type="SAM" id="Phobius"/>
    </source>
</evidence>
<dbReference type="InterPro" id="IPR050364">
    <property type="entry name" value="Cytochrome_P450_fung"/>
</dbReference>
<evidence type="ECO:0000256" key="3">
    <source>
        <dbReference type="ARBA" id="ARBA00023004"/>
    </source>
</evidence>